<accession>A0A3D5J1F8</accession>
<protein>
    <submittedName>
        <fullName evidence="2">DNA metabolism protein</fullName>
    </submittedName>
</protein>
<gene>
    <name evidence="2" type="ORF">DGQ38_12940</name>
</gene>
<evidence type="ECO:0000313" key="2">
    <source>
        <dbReference type="EMBL" id="HCV81945.1"/>
    </source>
</evidence>
<organism evidence="2 3">
    <name type="scientific">Zunongwangia profunda</name>
    <dbReference type="NCBI Taxonomy" id="398743"/>
    <lineage>
        <taxon>Bacteria</taxon>
        <taxon>Pseudomonadati</taxon>
        <taxon>Bacteroidota</taxon>
        <taxon>Flavobacteriia</taxon>
        <taxon>Flavobacteriales</taxon>
        <taxon>Flavobacteriaceae</taxon>
        <taxon>Zunongwangia</taxon>
    </lineage>
</organism>
<sequence>SKNNPDVLHENEISFQKLWKSYFESTNIKSRKNTKLHLQHVPKRYWKYLTEKTIFM</sequence>
<comment type="caution">
    <text evidence="2">The sequence shown here is derived from an EMBL/GenBank/DDBJ whole genome shotgun (WGS) entry which is preliminary data.</text>
</comment>
<evidence type="ECO:0000259" key="1">
    <source>
        <dbReference type="Pfam" id="PF13566"/>
    </source>
</evidence>
<dbReference type="Proteomes" id="UP000264330">
    <property type="component" value="Unassembled WGS sequence"/>
</dbReference>
<feature type="domain" description="DUF4130" evidence="1">
    <location>
        <begin position="8"/>
        <end position="51"/>
    </location>
</feature>
<evidence type="ECO:0000313" key="3">
    <source>
        <dbReference type="Proteomes" id="UP000264330"/>
    </source>
</evidence>
<proteinExistence type="predicted"/>
<dbReference type="InterPro" id="IPR025404">
    <property type="entry name" value="DUF4130"/>
</dbReference>
<dbReference type="Pfam" id="PF13566">
    <property type="entry name" value="DUF4130"/>
    <property type="match status" value="1"/>
</dbReference>
<reference evidence="2 3" key="1">
    <citation type="journal article" date="2018" name="Nat. Biotechnol.">
        <title>A standardized bacterial taxonomy based on genome phylogeny substantially revises the tree of life.</title>
        <authorList>
            <person name="Parks D.H."/>
            <person name="Chuvochina M."/>
            <person name="Waite D.W."/>
            <person name="Rinke C."/>
            <person name="Skarshewski A."/>
            <person name="Chaumeil P.A."/>
            <person name="Hugenholtz P."/>
        </authorList>
    </citation>
    <scope>NUCLEOTIDE SEQUENCE [LARGE SCALE GENOMIC DNA]</scope>
    <source>
        <strain evidence="2">UBA9359</strain>
    </source>
</reference>
<dbReference type="EMBL" id="DPMF01000297">
    <property type="protein sequence ID" value="HCV81945.1"/>
    <property type="molecule type" value="Genomic_DNA"/>
</dbReference>
<feature type="non-terminal residue" evidence="2">
    <location>
        <position position="1"/>
    </location>
</feature>
<dbReference type="AlphaFoldDB" id="A0A3D5J1F8"/>
<name>A0A3D5J1F8_9FLAO</name>